<evidence type="ECO:0000256" key="1">
    <source>
        <dbReference type="ARBA" id="ARBA00004196"/>
    </source>
</evidence>
<keyword evidence="3" id="KW-1015">Disulfide bond</keyword>
<protein>
    <submittedName>
        <fullName evidence="7">Thiol-disulfide oxidoreductase ResA</fullName>
    </submittedName>
</protein>
<gene>
    <name evidence="7" type="primary">resA_2</name>
    <name evidence="7" type="ORF">K239x_19020</name>
</gene>
<dbReference type="EMBL" id="CP036526">
    <property type="protein sequence ID" value="QDT09949.1"/>
    <property type="molecule type" value="Genomic_DNA"/>
</dbReference>
<dbReference type="PANTHER" id="PTHR42852">
    <property type="entry name" value="THIOL:DISULFIDE INTERCHANGE PROTEIN DSBE"/>
    <property type="match status" value="1"/>
</dbReference>
<evidence type="ECO:0000313" key="8">
    <source>
        <dbReference type="Proteomes" id="UP000319817"/>
    </source>
</evidence>
<keyword evidence="2" id="KW-0201">Cytochrome c-type biogenesis</keyword>
<dbReference type="InterPro" id="IPR036249">
    <property type="entry name" value="Thioredoxin-like_sf"/>
</dbReference>
<feature type="region of interest" description="Disordered" evidence="5">
    <location>
        <begin position="31"/>
        <end position="85"/>
    </location>
</feature>
<proteinExistence type="predicted"/>
<dbReference type="SUPFAM" id="SSF52833">
    <property type="entry name" value="Thioredoxin-like"/>
    <property type="match status" value="1"/>
</dbReference>
<reference evidence="7 8" key="1">
    <citation type="submission" date="2019-02" db="EMBL/GenBank/DDBJ databases">
        <title>Deep-cultivation of Planctomycetes and their phenomic and genomic characterization uncovers novel biology.</title>
        <authorList>
            <person name="Wiegand S."/>
            <person name="Jogler M."/>
            <person name="Boedeker C."/>
            <person name="Pinto D."/>
            <person name="Vollmers J."/>
            <person name="Rivas-Marin E."/>
            <person name="Kohn T."/>
            <person name="Peeters S.H."/>
            <person name="Heuer A."/>
            <person name="Rast P."/>
            <person name="Oberbeckmann S."/>
            <person name="Bunk B."/>
            <person name="Jeske O."/>
            <person name="Meyerdierks A."/>
            <person name="Storesund J.E."/>
            <person name="Kallscheuer N."/>
            <person name="Luecker S."/>
            <person name="Lage O.M."/>
            <person name="Pohl T."/>
            <person name="Merkel B.J."/>
            <person name="Hornburger P."/>
            <person name="Mueller R.-W."/>
            <person name="Bruemmer F."/>
            <person name="Labrenz M."/>
            <person name="Spormann A.M."/>
            <person name="Op den Camp H."/>
            <person name="Overmann J."/>
            <person name="Amann R."/>
            <person name="Jetten M.S.M."/>
            <person name="Mascher T."/>
            <person name="Medema M.H."/>
            <person name="Devos D.P."/>
            <person name="Kaster A.-K."/>
            <person name="Ovreas L."/>
            <person name="Rohde M."/>
            <person name="Galperin M.Y."/>
            <person name="Jogler C."/>
        </authorList>
    </citation>
    <scope>NUCLEOTIDE SEQUENCE [LARGE SCALE GENOMIC DNA]</scope>
    <source>
        <strain evidence="7 8">K23_9</strain>
    </source>
</reference>
<feature type="compositionally biased region" description="Basic and acidic residues" evidence="5">
    <location>
        <begin position="54"/>
        <end position="73"/>
    </location>
</feature>
<feature type="compositionally biased region" description="Basic and acidic residues" evidence="5">
    <location>
        <begin position="31"/>
        <end position="45"/>
    </location>
</feature>
<accession>A0A517NS73</accession>
<comment type="subcellular location">
    <subcellularLocation>
        <location evidence="1">Cell envelope</location>
    </subcellularLocation>
</comment>
<dbReference type="Pfam" id="PF08534">
    <property type="entry name" value="Redoxin"/>
    <property type="match status" value="1"/>
</dbReference>
<dbReference type="CDD" id="cd02966">
    <property type="entry name" value="TlpA_like_family"/>
    <property type="match status" value="1"/>
</dbReference>
<evidence type="ECO:0000256" key="4">
    <source>
        <dbReference type="ARBA" id="ARBA00023284"/>
    </source>
</evidence>
<dbReference type="InterPro" id="IPR013766">
    <property type="entry name" value="Thioredoxin_domain"/>
</dbReference>
<evidence type="ECO:0000256" key="3">
    <source>
        <dbReference type="ARBA" id="ARBA00023157"/>
    </source>
</evidence>
<dbReference type="OrthoDB" id="288837at2"/>
<dbReference type="PANTHER" id="PTHR42852:SF6">
    <property type="entry name" value="THIOL:DISULFIDE INTERCHANGE PROTEIN DSBE"/>
    <property type="match status" value="1"/>
</dbReference>
<dbReference type="Gene3D" id="3.40.30.10">
    <property type="entry name" value="Glutaredoxin"/>
    <property type="match status" value="1"/>
</dbReference>
<evidence type="ECO:0000256" key="5">
    <source>
        <dbReference type="SAM" id="MobiDB-lite"/>
    </source>
</evidence>
<dbReference type="RefSeq" id="WP_145417503.1">
    <property type="nucleotide sequence ID" value="NZ_CP036526.1"/>
</dbReference>
<dbReference type="GO" id="GO:0017004">
    <property type="term" value="P:cytochrome complex assembly"/>
    <property type="evidence" value="ECO:0007669"/>
    <property type="project" value="UniProtKB-KW"/>
</dbReference>
<evidence type="ECO:0000313" key="7">
    <source>
        <dbReference type="EMBL" id="QDT09949.1"/>
    </source>
</evidence>
<keyword evidence="8" id="KW-1185">Reference proteome</keyword>
<evidence type="ECO:0000259" key="6">
    <source>
        <dbReference type="PROSITE" id="PS51352"/>
    </source>
</evidence>
<sequence>MRFPWLCSVFVFALLIDGGLVERAFTQDKVDAKKSEVKQSAEKTANRAAVNPKAPKEAKKSGDSKKESNDTKTVKKKPKTPAEKIRQLMSEKDFAGAAKALDAAIESGDAAKLEPMRITIATGFARSRNYGQAFEQYDKRVQYLSENLDKRSQLTSIVPVLSMARMYGMRAKRKDQVDELFANVARKVHAATKENTSKYLDPISQLAVLNANHNATGEDDYEKARGILADQLQRFDALEVGADEEVDLLIATLRLKSAKARFPGTQPAEIEDLDQFLASAIEAHPDSMPLLTEYAQVEVIRISQLYSVSPDQAQERIDRLREIIEEKGEGNRLLTARIRQLDSLETRIESARKLLAMVGKPAPDFDIESWVNEGDTTLESLKGKVVLVDFWSVWCGPCIMTFPHLREWREEFQDKGFEIVGVTRYYNYKWDDKAERAVRAPSGDKASPEDEREMLVSFLKHHELQHPTIITPKNSKMQSEFGVTGIPHVVLIDRDGKVQMVKVGAGAKTASEIHAKLAKLIEQE</sequence>
<evidence type="ECO:0000256" key="2">
    <source>
        <dbReference type="ARBA" id="ARBA00022748"/>
    </source>
</evidence>
<dbReference type="Proteomes" id="UP000319817">
    <property type="component" value="Chromosome"/>
</dbReference>
<dbReference type="GO" id="GO:0016491">
    <property type="term" value="F:oxidoreductase activity"/>
    <property type="evidence" value="ECO:0007669"/>
    <property type="project" value="InterPro"/>
</dbReference>
<dbReference type="InterPro" id="IPR013740">
    <property type="entry name" value="Redoxin"/>
</dbReference>
<dbReference type="InterPro" id="IPR050553">
    <property type="entry name" value="Thioredoxin_ResA/DsbE_sf"/>
</dbReference>
<dbReference type="PROSITE" id="PS51352">
    <property type="entry name" value="THIOREDOXIN_2"/>
    <property type="match status" value="1"/>
</dbReference>
<feature type="domain" description="Thioredoxin" evidence="6">
    <location>
        <begin position="356"/>
        <end position="522"/>
    </location>
</feature>
<dbReference type="AlphaFoldDB" id="A0A517NS73"/>
<keyword evidence="4" id="KW-0676">Redox-active center</keyword>
<dbReference type="GO" id="GO:0030313">
    <property type="term" value="C:cell envelope"/>
    <property type="evidence" value="ECO:0007669"/>
    <property type="project" value="UniProtKB-SubCell"/>
</dbReference>
<organism evidence="7 8">
    <name type="scientific">Stieleria marina</name>
    <dbReference type="NCBI Taxonomy" id="1930275"/>
    <lineage>
        <taxon>Bacteria</taxon>
        <taxon>Pseudomonadati</taxon>
        <taxon>Planctomycetota</taxon>
        <taxon>Planctomycetia</taxon>
        <taxon>Pirellulales</taxon>
        <taxon>Pirellulaceae</taxon>
        <taxon>Stieleria</taxon>
    </lineage>
</organism>
<name>A0A517NS73_9BACT</name>